<dbReference type="EMBL" id="OZ037945">
    <property type="protein sequence ID" value="CAL1701358.1"/>
    <property type="molecule type" value="Genomic_DNA"/>
</dbReference>
<feature type="compositionally biased region" description="Basic and acidic residues" evidence="5">
    <location>
        <begin position="2083"/>
        <end position="2115"/>
    </location>
</feature>
<evidence type="ECO:0000256" key="1">
    <source>
        <dbReference type="ARBA" id="ARBA00004123"/>
    </source>
</evidence>
<evidence type="ECO:0000259" key="6">
    <source>
        <dbReference type="Pfam" id="PF11262"/>
    </source>
</evidence>
<name>A0ABP1D0C3_9APHY</name>
<feature type="domain" description="THO complex subunit 2 N-terminal" evidence="8">
    <location>
        <begin position="131"/>
        <end position="805"/>
    </location>
</feature>
<evidence type="ECO:0000256" key="5">
    <source>
        <dbReference type="SAM" id="MobiDB-lite"/>
    </source>
</evidence>
<protein>
    <recommendedName>
        <fullName evidence="3">THO complex subunit 2</fullName>
    </recommendedName>
</protein>
<sequence length="2168" mass="240906">MRVDIDVRPSHHSGSLDVVPVEVDSTEENEDGAIEVGGRHSVYELALIHATFTFSEAFLSSPLASAMDVVKTVQNCILTWDKGGSTQCLSIVTSPHSNPADSEATDILTTTYQALLTSTLKTWPTNASLSLDTFVQFVQSVLERLPSSSANNQSSNATLFGELLVDLIWSLDAELEDVLSDARLAANAEQGQSPTVADDKDDKAAAEHAARLAKIMKAKENAESDKETLTIIVKKLLSVGVLDSDVCRERLDTTLIANAGLIPDKLTFEKKEIRTRTGLFYKQNKFNLLREQSEGFSKLTTEITSSLGPPHSPATGLPVEPAAAIDARAAAAWDRVLRLIGYFDLDPNRALDVMLDVFSVHLATHYRFFLSFLLSSPWSSRSTRQPSKDKMAIEPDPEQYRDMTLDEVLQLAELQSGYIAPSSPFSPNGSNSRVLAQVLGFKFTYYQSPEVLERTPKNLYLMAGLLIREGFITLEDLYSHITPTEAGMNDLHKKYLASVDKRISDAKVSQLAMAAPLESSGNSKIRPSPSNEAKKASEPKEIPNQKLGLLNALFSLGALRPAIALLSKFPWMVDAHPEVADLVLRVVKHSMQSLYDTTVGTKNGLSSFTQPRARYGASGVVSAPERRPQLTLWAPTPPSTSTVDFTFFFPDWTDRVPISSSLRDLVDVVEPLLRFIGLHISRDPQFLAKFLRLARVDLLTTVEFDPETRRPIGVPDPEHPIRLFWYKVLRLYLLPALPLIRGNAVCTVEVWNVLRLYETTQRWRLYGEWKNSTFKSHPELRVRQVQADRESKGILRRLSHNTIDSLSGTVAKLAHSNPCIFFANAVHQIMAYDNLGSVIVHALNYVTIMGFDVLLFIVLDALANPNKDRVKDDGVNTSDWLQSLASFTGMLFRRYSADLNPVLTYIVHQLYNGQTTELLVLKELIWKMAGIEPLPTLNNSQILAMAGGPNLRIEAVASTTRGARLDPGDAHYKGPQRLGRALLESSLALPLLIQVAQQRQSCVFKAANVHLKALASLFDTTHGVLLQFLELLNSPAVVSPQDYAQKIVPPLTELNKTYGISAPICMQIYRPILHNKLLTAALEAQDKERIASEEAEKRLKATLTAKREPGSANSRIPSPAAGEASTPGEAPSAQNRNGVVVENNNSADGVPMEIIEVPQNNSPGEESPWLPELYPLFDDIKKIAPGNAADVIGPGFYLTFWQMSTYDISPPSERYQDESLQLRDLSHKEDMAYLAADRSSDRAKRLMASNHRERRNRINTVVAALSEEAKQQTVSRMFTIKRLAREKSHWFAHGPRAHVLATSVIEHCLQPRCLLSPMDADYCSQMIKVIHLQGTPGFSTLMCYDKLLGEHVKVVIFSCSEYEAHNYGRFLHGILTDVLKWYKDEQLFMQDNRTKIGGKPTYLPGFQMKWTTKSVVSIEDIIKWADFKTLVKKWHRKLARNLLDCIETGEFMHVYNAFIVLKEILDVFPKADVNEMTGSSLDIAIDRFLEKEKRGDLKILGKSYSASLKAKESDWKAPVNAKIATPTPTVKPTPTAPAAHERPKPNGLPPAPATQTEARRAGAAPSTAPSAPRAQLAAQPSDRSTLSTKAAMESIPRPEVVKRVRPEARTPDGMKNGGETVASPKPDAMVVDSVAARSSAGIAPVRPSSPSTLPPLPKDIAMLREASRPSTPSSLSGRSPASLAQAAQTMPPPSIPSQTTSAQELRETARQTRPSTDKEEKTLRSVPEGRGQVAQPSPSLPPSQRRSPSPTSRPGTRNHSAESRASGGRARESTRGSAEGEDRRTEREGRIDTRRDHRGERSGRAAARESDREKDLDRDRERRDRHGDRERRDRDRERDRDKERERDRDVRDRERDRERDRDRDRDRHRRDDKDRERKDRDVTSRGPAPATAPAIPSDDRGLPSRPDVSRHRGQHGEDTLGKRRRPTDDDSDRASKRPSRKESHHEDRSRRAIDKDGHDRPSDRRRKDREPPEGESRALSIDTKMPEKRIPEGPASARALPPTTPSAPRAMSSGDLSRGPKSDAPGREREWRQRDQPPRSPESLMNAPTAPPSSEPGGSLRSRISDKEPSRSLQPAPSSYRAENGERGKPDLGNKDDDRDGGKKRTLSDRERDVPDAFANVPDIVIPPKRPKINRNRYVSQGASGNAHGLAKKLLPIDTEKARLGRKD</sequence>
<dbReference type="InterPro" id="IPR021726">
    <property type="entry name" value="THO_THOC2_N"/>
</dbReference>
<evidence type="ECO:0000313" key="10">
    <source>
        <dbReference type="Proteomes" id="UP001497453"/>
    </source>
</evidence>
<feature type="compositionally biased region" description="Basic and acidic residues" evidence="5">
    <location>
        <begin position="1704"/>
        <end position="1723"/>
    </location>
</feature>
<dbReference type="InterPro" id="IPR021418">
    <property type="entry name" value="THO_THOC2_C"/>
</dbReference>
<feature type="domain" description="THO complex subunitTHOC2 N-terminal" evidence="7">
    <location>
        <begin position="810"/>
        <end position="885"/>
    </location>
</feature>
<evidence type="ECO:0000259" key="8">
    <source>
        <dbReference type="Pfam" id="PF16134"/>
    </source>
</evidence>
<proteinExistence type="inferred from homology"/>
<feature type="compositionally biased region" description="Low complexity" evidence="5">
    <location>
        <begin position="1742"/>
        <end position="1754"/>
    </location>
</feature>
<keyword evidence="10" id="KW-1185">Reference proteome</keyword>
<feature type="compositionally biased region" description="Polar residues" evidence="5">
    <location>
        <begin position="519"/>
        <end position="531"/>
    </location>
</feature>
<feature type="compositionally biased region" description="Basic and acidic residues" evidence="5">
    <location>
        <begin position="1897"/>
        <end position="1962"/>
    </location>
</feature>
<evidence type="ECO:0000259" key="7">
    <source>
        <dbReference type="Pfam" id="PF11732"/>
    </source>
</evidence>
<evidence type="ECO:0000256" key="2">
    <source>
        <dbReference type="ARBA" id="ARBA00007857"/>
    </source>
</evidence>
<dbReference type="PANTHER" id="PTHR21597">
    <property type="entry name" value="THO2 PROTEIN"/>
    <property type="match status" value="1"/>
</dbReference>
<feature type="compositionally biased region" description="Polar residues" evidence="5">
    <location>
        <begin position="1668"/>
        <end position="1679"/>
    </location>
</feature>
<feature type="compositionally biased region" description="Low complexity" evidence="5">
    <location>
        <begin position="1561"/>
        <end position="1574"/>
    </location>
</feature>
<evidence type="ECO:0000256" key="4">
    <source>
        <dbReference type="ARBA" id="ARBA00023242"/>
    </source>
</evidence>
<gene>
    <name evidence="9" type="ORF">GFSPODELE1_LOCUS3550</name>
</gene>
<dbReference type="InterPro" id="IPR040007">
    <property type="entry name" value="Tho2"/>
</dbReference>
<organism evidence="9 10">
    <name type="scientific">Somion occarium</name>
    <dbReference type="NCBI Taxonomy" id="3059160"/>
    <lineage>
        <taxon>Eukaryota</taxon>
        <taxon>Fungi</taxon>
        <taxon>Dikarya</taxon>
        <taxon>Basidiomycota</taxon>
        <taxon>Agaricomycotina</taxon>
        <taxon>Agaricomycetes</taxon>
        <taxon>Polyporales</taxon>
        <taxon>Cerrenaceae</taxon>
        <taxon>Somion</taxon>
    </lineage>
</organism>
<feature type="region of interest" description="Disordered" evidence="5">
    <location>
        <begin position="1102"/>
        <end position="1137"/>
    </location>
</feature>
<accession>A0ABP1D0C3</accession>
<feature type="compositionally biased region" description="Basic and acidic residues" evidence="5">
    <location>
        <begin position="1769"/>
        <end position="1883"/>
    </location>
</feature>
<dbReference type="Proteomes" id="UP001497453">
    <property type="component" value="Chromosome 2"/>
</dbReference>
<dbReference type="Pfam" id="PF11262">
    <property type="entry name" value="Tho2"/>
    <property type="match status" value="1"/>
</dbReference>
<evidence type="ECO:0000256" key="3">
    <source>
        <dbReference type="ARBA" id="ARBA00019596"/>
    </source>
</evidence>
<feature type="domain" description="THO complex subunitTHOC2 C-terminal" evidence="6">
    <location>
        <begin position="1191"/>
        <end position="1508"/>
    </location>
</feature>
<reference evidence="10" key="1">
    <citation type="submission" date="2024-04" db="EMBL/GenBank/DDBJ databases">
        <authorList>
            <person name="Shaw F."/>
            <person name="Minotto A."/>
        </authorList>
    </citation>
    <scope>NUCLEOTIDE SEQUENCE [LARGE SCALE GENOMIC DNA]</scope>
</reference>
<dbReference type="InterPro" id="IPR032302">
    <property type="entry name" value="THOC2_N"/>
</dbReference>
<feature type="region of interest" description="Disordered" evidence="5">
    <location>
        <begin position="1519"/>
        <end position="1597"/>
    </location>
</feature>
<comment type="subcellular location">
    <subcellularLocation>
        <location evidence="1">Nucleus</location>
    </subcellularLocation>
</comment>
<keyword evidence="4" id="KW-0539">Nucleus</keyword>
<feature type="compositionally biased region" description="Basic and acidic residues" evidence="5">
    <location>
        <begin position="2018"/>
        <end position="2037"/>
    </location>
</feature>
<dbReference type="PANTHER" id="PTHR21597:SF0">
    <property type="entry name" value="THO COMPLEX SUBUNIT 2"/>
    <property type="match status" value="1"/>
</dbReference>
<feature type="region of interest" description="Disordered" evidence="5">
    <location>
        <begin position="1606"/>
        <end position="1625"/>
    </location>
</feature>
<comment type="similarity">
    <text evidence="2">Belongs to the THOC2 family.</text>
</comment>
<dbReference type="Pfam" id="PF11732">
    <property type="entry name" value="Thoc2"/>
    <property type="match status" value="1"/>
</dbReference>
<dbReference type="Pfam" id="PF16134">
    <property type="entry name" value="THOC2_N"/>
    <property type="match status" value="1"/>
</dbReference>
<feature type="region of interest" description="Disordered" evidence="5">
    <location>
        <begin position="515"/>
        <end position="540"/>
    </location>
</feature>
<evidence type="ECO:0000313" key="9">
    <source>
        <dbReference type="EMBL" id="CAL1701358.1"/>
    </source>
</evidence>
<feature type="region of interest" description="Disordered" evidence="5">
    <location>
        <begin position="1638"/>
        <end position="2133"/>
    </location>
</feature>